<comment type="catalytic activity">
    <reaction evidence="6">
        <text>N-acetyl-L-glutamate 5-semialdehyde + phosphate + NADP(+) = N-acetyl-L-glutamyl 5-phosphate + NADPH + H(+)</text>
        <dbReference type="Rhea" id="RHEA:21588"/>
        <dbReference type="ChEBI" id="CHEBI:15378"/>
        <dbReference type="ChEBI" id="CHEBI:29123"/>
        <dbReference type="ChEBI" id="CHEBI:43474"/>
        <dbReference type="ChEBI" id="CHEBI:57783"/>
        <dbReference type="ChEBI" id="CHEBI:57936"/>
        <dbReference type="ChEBI" id="CHEBI:58349"/>
        <dbReference type="EC" id="1.2.1.38"/>
    </reaction>
</comment>
<dbReference type="Pfam" id="PF22698">
    <property type="entry name" value="Semialdhyde_dhC_1"/>
    <property type="match status" value="1"/>
</dbReference>
<evidence type="ECO:0000256" key="7">
    <source>
        <dbReference type="PROSITE-ProRule" id="PRU10010"/>
    </source>
</evidence>
<dbReference type="NCBIfam" id="TIGR01851">
    <property type="entry name" value="argC_other"/>
    <property type="match status" value="1"/>
</dbReference>
<dbReference type="SUPFAM" id="SSF55347">
    <property type="entry name" value="Glyceraldehyde-3-phosphate dehydrogenase-like, C-terminal domain"/>
    <property type="match status" value="1"/>
</dbReference>
<keyword evidence="4 6" id="KW-0521">NADP</keyword>
<dbReference type="Proteomes" id="UP000239477">
    <property type="component" value="Chromosome"/>
</dbReference>
<proteinExistence type="inferred from homology"/>
<dbReference type="GO" id="GO:0003942">
    <property type="term" value="F:N-acetyl-gamma-glutamyl-phosphate reductase activity"/>
    <property type="evidence" value="ECO:0007669"/>
    <property type="project" value="UniProtKB-UniRule"/>
</dbReference>
<dbReference type="PANTHER" id="PTHR32338">
    <property type="entry name" value="N-ACETYL-GAMMA-GLUTAMYL-PHOSPHATE REDUCTASE, CHLOROPLASTIC-RELATED-RELATED"/>
    <property type="match status" value="1"/>
</dbReference>
<sequence>MTQPLVFIDGDQGTTGLQIHERLNGRSDLQLLTLPEADRKNPQRRADAINSSDIAILCLPDEPARQAAASVVNPKVRIIDASSAHRTDAGWVYGFPEMSAGQPDRIAHALRVSNPGCYPTGAIALLRPLVQAGFVPADYPAVINAVSGYSGGGRASVDAYEGADGPRGPAFQVYGLGLAHKHTPEIERHAGLTQRPVFVPSYGAFRQGIVLTIPLHLRLLPAGVDAEKLHACLQRHYAGAAHVQVVPRDEAAAHTNLNPEALNGTNDLRLGVYGNAQHGQVLLTAVFDNLGKGASGAAVQNLDLMLAAMA</sequence>
<evidence type="ECO:0000313" key="9">
    <source>
        <dbReference type="EMBL" id="AVJ28277.1"/>
    </source>
</evidence>
<dbReference type="PANTHER" id="PTHR32338:SF10">
    <property type="entry name" value="N-ACETYL-GAMMA-GLUTAMYL-PHOSPHATE REDUCTASE, CHLOROPLASTIC-RELATED"/>
    <property type="match status" value="1"/>
</dbReference>
<reference evidence="9 10" key="1">
    <citation type="submission" date="2017-09" db="EMBL/GenBank/DDBJ databases">
        <title>Genomic, metabolic, and phenotypic characteristics of bacterial isolates from the natural microbiome of the model nematode Caenorhabditis elegans.</title>
        <authorList>
            <person name="Zimmermann J."/>
            <person name="Obeng N."/>
            <person name="Yang W."/>
            <person name="Obeng O."/>
            <person name="Kissoyan K."/>
            <person name="Pees B."/>
            <person name="Dirksen P."/>
            <person name="Hoppner M."/>
            <person name="Franke A."/>
            <person name="Rosenstiel P."/>
            <person name="Leippe M."/>
            <person name="Dierking K."/>
            <person name="Kaleta C."/>
            <person name="Schulenburg H."/>
        </authorList>
    </citation>
    <scope>NUCLEOTIDE SEQUENCE [LARGE SCALE GENOMIC DNA]</scope>
    <source>
        <strain evidence="9 10">MYb73</strain>
    </source>
</reference>
<feature type="active site" evidence="6 7">
    <location>
        <position position="117"/>
    </location>
</feature>
<comment type="pathway">
    <text evidence="6">Amino-acid biosynthesis; L-arginine biosynthesis; N(2)-acetyl-L-ornithine from L-glutamate: step 3/4.</text>
</comment>
<dbReference type="InterPro" id="IPR058924">
    <property type="entry name" value="AGPR_dimerisation_dom"/>
</dbReference>
<evidence type="ECO:0000313" key="10">
    <source>
        <dbReference type="Proteomes" id="UP000239477"/>
    </source>
</evidence>
<dbReference type="CDD" id="cd23935">
    <property type="entry name" value="AGPR_2_C"/>
    <property type="match status" value="1"/>
</dbReference>
<dbReference type="UniPathway" id="UPA00068">
    <property type="reaction ID" value="UER00108"/>
</dbReference>
<dbReference type="PROSITE" id="PS01224">
    <property type="entry name" value="ARGC"/>
    <property type="match status" value="1"/>
</dbReference>
<dbReference type="InterPro" id="IPR036291">
    <property type="entry name" value="NAD(P)-bd_dom_sf"/>
</dbReference>
<keyword evidence="1 6" id="KW-0963">Cytoplasm</keyword>
<dbReference type="InterPro" id="IPR023013">
    <property type="entry name" value="AGPR_AS"/>
</dbReference>
<dbReference type="EMBL" id="CP023270">
    <property type="protein sequence ID" value="AVJ28277.1"/>
    <property type="molecule type" value="Genomic_DNA"/>
</dbReference>
<comment type="similarity">
    <text evidence="6">Belongs to the NAGSA dehydrogenase family. Type 2 subfamily.</text>
</comment>
<dbReference type="EC" id="1.2.1.38" evidence="6"/>
<evidence type="ECO:0000256" key="5">
    <source>
        <dbReference type="ARBA" id="ARBA00023002"/>
    </source>
</evidence>
<keyword evidence="3 6" id="KW-0028">Amino-acid biosynthesis</keyword>
<accession>A0A2S0I903</accession>
<feature type="domain" description="Semialdehyde dehydrogenase NAD-binding" evidence="8">
    <location>
        <begin position="5"/>
        <end position="106"/>
    </location>
</feature>
<dbReference type="GO" id="GO:0051287">
    <property type="term" value="F:NAD binding"/>
    <property type="evidence" value="ECO:0007669"/>
    <property type="project" value="InterPro"/>
</dbReference>
<comment type="subcellular location">
    <subcellularLocation>
        <location evidence="6">Cytoplasm</location>
    </subcellularLocation>
</comment>
<name>A0A2S0I903_9BURK</name>
<dbReference type="GO" id="GO:0005737">
    <property type="term" value="C:cytoplasm"/>
    <property type="evidence" value="ECO:0007669"/>
    <property type="project" value="UniProtKB-SubCell"/>
</dbReference>
<evidence type="ECO:0000256" key="2">
    <source>
        <dbReference type="ARBA" id="ARBA00022571"/>
    </source>
</evidence>
<dbReference type="AlphaFoldDB" id="A0A2S0I903"/>
<dbReference type="RefSeq" id="WP_105239076.1">
    <property type="nucleotide sequence ID" value="NZ_CP023270.1"/>
</dbReference>
<evidence type="ECO:0000256" key="1">
    <source>
        <dbReference type="ARBA" id="ARBA00022490"/>
    </source>
</evidence>
<evidence type="ECO:0000259" key="8">
    <source>
        <dbReference type="SMART" id="SM00859"/>
    </source>
</evidence>
<dbReference type="SMART" id="SM00859">
    <property type="entry name" value="Semialdhyde_dh"/>
    <property type="match status" value="1"/>
</dbReference>
<organism evidence="9 10">
    <name type="scientific">Achromobacter spanius</name>
    <dbReference type="NCBI Taxonomy" id="217203"/>
    <lineage>
        <taxon>Bacteria</taxon>
        <taxon>Pseudomonadati</taxon>
        <taxon>Pseudomonadota</taxon>
        <taxon>Betaproteobacteria</taxon>
        <taxon>Burkholderiales</taxon>
        <taxon>Alcaligenaceae</taxon>
        <taxon>Achromobacter</taxon>
    </lineage>
</organism>
<dbReference type="SUPFAM" id="SSF51735">
    <property type="entry name" value="NAD(P)-binding Rossmann-fold domains"/>
    <property type="match status" value="1"/>
</dbReference>
<dbReference type="CDD" id="cd17896">
    <property type="entry name" value="AGPR_2_N"/>
    <property type="match status" value="1"/>
</dbReference>
<gene>
    <name evidence="6 9" type="primary">argC</name>
    <name evidence="9" type="ORF">CLM73_14785</name>
</gene>
<keyword evidence="2 6" id="KW-0055">Arginine biosynthesis</keyword>
<keyword evidence="5 6" id="KW-0560">Oxidoreductase</keyword>
<dbReference type="Gene3D" id="3.30.360.10">
    <property type="entry name" value="Dihydrodipicolinate Reductase, domain 2"/>
    <property type="match status" value="1"/>
</dbReference>
<dbReference type="Pfam" id="PF01118">
    <property type="entry name" value="Semialdhyde_dh"/>
    <property type="match status" value="1"/>
</dbReference>
<evidence type="ECO:0000256" key="3">
    <source>
        <dbReference type="ARBA" id="ARBA00022605"/>
    </source>
</evidence>
<dbReference type="Gene3D" id="3.40.50.720">
    <property type="entry name" value="NAD(P)-binding Rossmann-like Domain"/>
    <property type="match status" value="1"/>
</dbReference>
<dbReference type="HAMAP" id="MF_01110">
    <property type="entry name" value="ArgC_type2"/>
    <property type="match status" value="1"/>
</dbReference>
<keyword evidence="10" id="KW-1185">Reference proteome</keyword>
<dbReference type="InterPro" id="IPR050085">
    <property type="entry name" value="AGPR"/>
</dbReference>
<dbReference type="GO" id="GO:0006526">
    <property type="term" value="P:L-arginine biosynthetic process"/>
    <property type="evidence" value="ECO:0007669"/>
    <property type="project" value="UniProtKB-UniRule"/>
</dbReference>
<evidence type="ECO:0000256" key="6">
    <source>
        <dbReference type="HAMAP-Rule" id="MF_01110"/>
    </source>
</evidence>
<evidence type="ECO:0000256" key="4">
    <source>
        <dbReference type="ARBA" id="ARBA00022857"/>
    </source>
</evidence>
<protein>
    <recommendedName>
        <fullName evidence="6">N-acetyl-gamma-glutamyl-phosphate reductase</fullName>
        <shortName evidence="6">AGPR</shortName>
        <ecNumber evidence="6">1.2.1.38</ecNumber>
    </recommendedName>
    <alternativeName>
        <fullName evidence="6">N-acetyl-glutamate semialdehyde dehydrogenase</fullName>
        <shortName evidence="6">NAGSA dehydrogenase</shortName>
    </alternativeName>
</protein>
<dbReference type="InterPro" id="IPR010136">
    <property type="entry name" value="AGPR_type-2"/>
</dbReference>
<dbReference type="OrthoDB" id="9801289at2"/>
<comment type="function">
    <text evidence="6">Catalyzes the NADPH-dependent reduction of N-acetyl-5-glutamyl phosphate to yield N-acetyl-L-glutamate 5-semialdehyde.</text>
</comment>
<dbReference type="InterPro" id="IPR000534">
    <property type="entry name" value="Semialdehyde_DH_NAD-bd"/>
</dbReference>